<dbReference type="OrthoDB" id="1555531at2759"/>
<sequence length="259" mass="28811">MESPRYQPRSRFYSAGSAASFASQQLAPIQRPHAMSEPNVLQYQPLVHQMPGAVKVNPSIGQATVFPSDLRGRVKTRGGAGLDNFHRHGSNTVVVNPPQMTKQFLSDSAETDRQLQSSKRTRSVRPKLGPAKRCVRLGRSDTCVDASRKKRGRPCNGDRRMSNMNNVTMYAITAPSTSVPPTLQHNLLSRNPTFHYSQSSNSQKQLLAPFSSGAFHFPASETYIPVSLSYSHPQSSDTIKHIYSIKRFILNANYRDILP</sequence>
<gene>
    <name evidence="2" type="ORF">BZG36_02444</name>
</gene>
<feature type="region of interest" description="Disordered" evidence="1">
    <location>
        <begin position="107"/>
        <end position="128"/>
    </location>
</feature>
<accession>A0A261Y3Z6</accession>
<dbReference type="Proteomes" id="UP000242875">
    <property type="component" value="Unassembled WGS sequence"/>
</dbReference>
<evidence type="ECO:0000313" key="2">
    <source>
        <dbReference type="EMBL" id="OZJ05194.1"/>
    </source>
</evidence>
<feature type="compositionally biased region" description="Polar residues" evidence="1">
    <location>
        <begin position="107"/>
        <end position="118"/>
    </location>
</feature>
<organism evidence="2 3">
    <name type="scientific">Bifiguratus adelaidae</name>
    <dbReference type="NCBI Taxonomy" id="1938954"/>
    <lineage>
        <taxon>Eukaryota</taxon>
        <taxon>Fungi</taxon>
        <taxon>Fungi incertae sedis</taxon>
        <taxon>Mucoromycota</taxon>
        <taxon>Mucoromycotina</taxon>
        <taxon>Endogonomycetes</taxon>
        <taxon>Endogonales</taxon>
        <taxon>Endogonales incertae sedis</taxon>
        <taxon>Bifiguratus</taxon>
    </lineage>
</organism>
<protein>
    <submittedName>
        <fullName evidence="2">Uncharacterized protein</fullName>
    </submittedName>
</protein>
<evidence type="ECO:0000256" key="1">
    <source>
        <dbReference type="SAM" id="MobiDB-lite"/>
    </source>
</evidence>
<evidence type="ECO:0000313" key="3">
    <source>
        <dbReference type="Proteomes" id="UP000242875"/>
    </source>
</evidence>
<name>A0A261Y3Z6_9FUNG</name>
<reference evidence="2 3" key="1">
    <citation type="journal article" date="2017" name="Mycologia">
        <title>Bifiguratus adelaidae, gen. et sp. nov., a new member of Mucoromycotina in endophytic and soil-dwelling habitats.</title>
        <authorList>
            <person name="Torres-Cruz T.J."/>
            <person name="Billingsley Tobias T.L."/>
            <person name="Almatruk M."/>
            <person name="Hesse C."/>
            <person name="Kuske C.R."/>
            <person name="Desiro A."/>
            <person name="Benucci G.M."/>
            <person name="Bonito G."/>
            <person name="Stajich J.E."/>
            <person name="Dunlap C."/>
            <person name="Arnold A.E."/>
            <person name="Porras-Alfaro A."/>
        </authorList>
    </citation>
    <scope>NUCLEOTIDE SEQUENCE [LARGE SCALE GENOMIC DNA]</scope>
    <source>
        <strain evidence="2 3">AZ0501</strain>
    </source>
</reference>
<proteinExistence type="predicted"/>
<dbReference type="EMBL" id="MVBO01000020">
    <property type="protein sequence ID" value="OZJ05194.1"/>
    <property type="molecule type" value="Genomic_DNA"/>
</dbReference>
<comment type="caution">
    <text evidence="2">The sequence shown here is derived from an EMBL/GenBank/DDBJ whole genome shotgun (WGS) entry which is preliminary data.</text>
</comment>
<keyword evidence="3" id="KW-1185">Reference proteome</keyword>
<dbReference type="AlphaFoldDB" id="A0A261Y3Z6"/>